<keyword evidence="1" id="KW-0812">Transmembrane</keyword>
<feature type="transmembrane region" description="Helical" evidence="1">
    <location>
        <begin position="129"/>
        <end position="152"/>
    </location>
</feature>
<protein>
    <recommendedName>
        <fullName evidence="4">Transmembrane protein</fullName>
    </recommendedName>
</protein>
<reference evidence="2" key="1">
    <citation type="submission" date="2013-10" db="EMBL/GenBank/DDBJ databases">
        <title>Genomic analysis of the causative agents of coccidiosis in chickens.</title>
        <authorList>
            <person name="Reid A.J."/>
            <person name="Blake D."/>
            <person name="Billington K."/>
            <person name="Browne H."/>
            <person name="Dunn M."/>
            <person name="Hung S."/>
            <person name="Kawahara F."/>
            <person name="Miranda-Saavedra D."/>
            <person name="Mourier T."/>
            <person name="Nagra H."/>
            <person name="Otto T.D."/>
            <person name="Rawlings N."/>
            <person name="Sanchez A."/>
            <person name="Sanders M."/>
            <person name="Subramaniam C."/>
            <person name="Tay Y."/>
            <person name="Dear P."/>
            <person name="Doerig C."/>
            <person name="Gruber A."/>
            <person name="Parkinson J."/>
            <person name="Shirley M."/>
            <person name="Wan K.L."/>
            <person name="Berriman M."/>
            <person name="Tomley F."/>
            <person name="Pain A."/>
        </authorList>
    </citation>
    <scope>NUCLEOTIDE SEQUENCE [LARGE SCALE GENOMIC DNA]</scope>
    <source>
        <strain evidence="2">Houghton</strain>
    </source>
</reference>
<dbReference type="AlphaFoldDB" id="U6GM12"/>
<evidence type="ECO:0000313" key="2">
    <source>
        <dbReference type="EMBL" id="CDI80592.1"/>
    </source>
</evidence>
<keyword evidence="1" id="KW-0472">Membrane</keyword>
<evidence type="ECO:0000313" key="3">
    <source>
        <dbReference type="Proteomes" id="UP000018050"/>
    </source>
</evidence>
<dbReference type="RefSeq" id="XP_013249471.1">
    <property type="nucleotide sequence ID" value="XM_013394017.1"/>
</dbReference>
<sequence>MCQLCLNPAGEKSCCCFNLSIGLLAVAAYFGVVGGLDIYQAKQTIPYEETQFIGGIINASIGGYICLCVLLGFLKLGLLAYILTFGAFSVTLVNGVFKLVTFITQWVHWGQGMSDGTIEFQSVMVTSSLTQLLTIIVILGFANLFWSAACVYRAGGNGCEFKSYREIESRSDAKKTDDDAV</sequence>
<evidence type="ECO:0000256" key="1">
    <source>
        <dbReference type="SAM" id="Phobius"/>
    </source>
</evidence>
<feature type="transmembrane region" description="Helical" evidence="1">
    <location>
        <begin position="81"/>
        <end position="109"/>
    </location>
</feature>
<proteinExistence type="predicted"/>
<dbReference type="VEuPathDB" id="ToxoDB:EAH_00053490"/>
<dbReference type="EMBL" id="HG671254">
    <property type="protein sequence ID" value="CDI80592.1"/>
    <property type="molecule type" value="Genomic_DNA"/>
</dbReference>
<feature type="transmembrane region" description="Helical" evidence="1">
    <location>
        <begin position="12"/>
        <end position="32"/>
    </location>
</feature>
<organism evidence="2 3">
    <name type="scientific">Eimeria acervulina</name>
    <name type="common">Coccidian parasite</name>
    <dbReference type="NCBI Taxonomy" id="5801"/>
    <lineage>
        <taxon>Eukaryota</taxon>
        <taxon>Sar</taxon>
        <taxon>Alveolata</taxon>
        <taxon>Apicomplexa</taxon>
        <taxon>Conoidasida</taxon>
        <taxon>Coccidia</taxon>
        <taxon>Eucoccidiorida</taxon>
        <taxon>Eimeriorina</taxon>
        <taxon>Eimeriidae</taxon>
        <taxon>Eimeria</taxon>
    </lineage>
</organism>
<keyword evidence="3" id="KW-1185">Reference proteome</keyword>
<dbReference type="OMA" id="GGNGCEF"/>
<dbReference type="GeneID" id="25273419"/>
<dbReference type="OrthoDB" id="345601at2759"/>
<accession>U6GM12</accession>
<name>U6GM12_EIMAC</name>
<evidence type="ECO:0008006" key="4">
    <source>
        <dbReference type="Google" id="ProtNLM"/>
    </source>
</evidence>
<gene>
    <name evidence="2" type="ORF">EAH_00053490</name>
</gene>
<dbReference type="Proteomes" id="UP000018050">
    <property type="component" value="Unassembled WGS sequence"/>
</dbReference>
<reference evidence="2" key="2">
    <citation type="submission" date="2013-10" db="EMBL/GenBank/DDBJ databases">
        <authorList>
            <person name="Aslett M."/>
        </authorList>
    </citation>
    <scope>NUCLEOTIDE SEQUENCE [LARGE SCALE GENOMIC DNA]</scope>
    <source>
        <strain evidence="2">Houghton</strain>
    </source>
</reference>
<keyword evidence="1" id="KW-1133">Transmembrane helix</keyword>
<feature type="transmembrane region" description="Helical" evidence="1">
    <location>
        <begin position="52"/>
        <end position="74"/>
    </location>
</feature>